<dbReference type="AlphaFoldDB" id="Q48777"/>
<gene>
    <name evidence="1" type="primary">iap</name>
</gene>
<reference evidence="1" key="1">
    <citation type="journal article" date="1990" name="Microbiology">
        <title>Listeria monocytogenes exists in at least three evolutionary lines: evidence from flagellin, invasive associated protein and listeriolysin O genes.</title>
        <authorList>
            <person name="Rasmussen O.F."/>
            <person name="Skouboe P."/>
            <person name="Dons L."/>
            <person name="Rossen L."/>
            <person name="Olsen J.E."/>
        </authorList>
    </citation>
    <scope>NUCLEOTIDE SEQUENCE</scope>
    <source>
        <strain evidence="1">ATCC 19114</strain>
    </source>
</reference>
<dbReference type="EMBL" id="X85881">
    <property type="protein sequence ID" value="CAA59893.1"/>
    <property type="molecule type" value="Genomic_DNA"/>
</dbReference>
<accession>Q48777</accession>
<evidence type="ECO:0000313" key="1">
    <source>
        <dbReference type="EMBL" id="CAA59893.1"/>
    </source>
</evidence>
<sequence length="55" mass="6458">QIQMLIKRTQIIQIQVHHLKTQIQTRTQMLTKVLPTITAIQVQVLLLQKLKNTLE</sequence>
<proteinExistence type="predicted"/>
<name>Q48777_LISMN</name>
<feature type="non-terminal residue" evidence="1">
    <location>
        <position position="55"/>
    </location>
</feature>
<organism evidence="1">
    <name type="scientific">Listeria monocytogenes</name>
    <dbReference type="NCBI Taxonomy" id="1639"/>
    <lineage>
        <taxon>Bacteria</taxon>
        <taxon>Bacillati</taxon>
        <taxon>Bacillota</taxon>
        <taxon>Bacilli</taxon>
        <taxon>Bacillales</taxon>
        <taxon>Listeriaceae</taxon>
        <taxon>Listeria</taxon>
    </lineage>
</organism>
<reference evidence="1" key="2">
    <citation type="submission" date="1995-03" db="EMBL/GenBank/DDBJ databases">
        <authorList>
            <person name="Skouboe P."/>
        </authorList>
    </citation>
    <scope>NUCLEOTIDE SEQUENCE</scope>
    <source>
        <strain evidence="1">ATCC 19114</strain>
    </source>
</reference>
<protein>
    <submittedName>
        <fullName evidence="1">Invasive associated protein</fullName>
    </submittedName>
</protein>
<feature type="non-terminal residue" evidence="1">
    <location>
        <position position="1"/>
    </location>
</feature>